<dbReference type="GO" id="GO:0000139">
    <property type="term" value="C:Golgi membrane"/>
    <property type="evidence" value="ECO:0007669"/>
    <property type="project" value="InterPro"/>
</dbReference>
<evidence type="ECO:0000256" key="1">
    <source>
        <dbReference type="ARBA" id="ARBA00004141"/>
    </source>
</evidence>
<dbReference type="Proteomes" id="UP000886885">
    <property type="component" value="Chromosome 17A"/>
</dbReference>
<dbReference type="InterPro" id="IPR007271">
    <property type="entry name" value="Nuc_sug_transpt"/>
</dbReference>
<comment type="caution">
    <text evidence="6">The sequence shown here is derived from an EMBL/GenBank/DDBJ whole genome shotgun (WGS) entry which is preliminary data.</text>
</comment>
<evidence type="ECO:0000313" key="7">
    <source>
        <dbReference type="Proteomes" id="UP000886885"/>
    </source>
</evidence>
<keyword evidence="4 5" id="KW-0472">Membrane</keyword>
<evidence type="ECO:0000313" key="6">
    <source>
        <dbReference type="EMBL" id="KAG6742525.1"/>
    </source>
</evidence>
<organism evidence="6 7">
    <name type="scientific">Populus tomentosa</name>
    <name type="common">Chinese white poplar</name>
    <dbReference type="NCBI Taxonomy" id="118781"/>
    <lineage>
        <taxon>Eukaryota</taxon>
        <taxon>Viridiplantae</taxon>
        <taxon>Streptophyta</taxon>
        <taxon>Embryophyta</taxon>
        <taxon>Tracheophyta</taxon>
        <taxon>Spermatophyta</taxon>
        <taxon>Magnoliopsida</taxon>
        <taxon>eudicotyledons</taxon>
        <taxon>Gunneridae</taxon>
        <taxon>Pentapetalae</taxon>
        <taxon>rosids</taxon>
        <taxon>fabids</taxon>
        <taxon>Malpighiales</taxon>
        <taxon>Salicaceae</taxon>
        <taxon>Saliceae</taxon>
        <taxon>Populus</taxon>
    </lineage>
</organism>
<dbReference type="PANTHER" id="PTHR10231">
    <property type="entry name" value="NUCLEOTIDE-SUGAR TRANSMEMBRANE TRANSPORTER"/>
    <property type="match status" value="1"/>
</dbReference>
<keyword evidence="3 5" id="KW-1133">Transmembrane helix</keyword>
<evidence type="ECO:0000256" key="3">
    <source>
        <dbReference type="ARBA" id="ARBA00022989"/>
    </source>
</evidence>
<feature type="transmembrane region" description="Helical" evidence="5">
    <location>
        <begin position="244"/>
        <end position="264"/>
    </location>
</feature>
<feature type="transmembrane region" description="Helical" evidence="5">
    <location>
        <begin position="173"/>
        <end position="191"/>
    </location>
</feature>
<evidence type="ECO:0000256" key="2">
    <source>
        <dbReference type="ARBA" id="ARBA00022692"/>
    </source>
</evidence>
<feature type="transmembrane region" description="Helical" evidence="5">
    <location>
        <begin position="40"/>
        <end position="62"/>
    </location>
</feature>
<keyword evidence="2 5" id="KW-0812">Transmembrane</keyword>
<proteinExistence type="predicted"/>
<name>A0A8X7YBZ4_POPTO</name>
<feature type="transmembrane region" description="Helical" evidence="5">
    <location>
        <begin position="203"/>
        <end position="223"/>
    </location>
</feature>
<dbReference type="OrthoDB" id="419167at2759"/>
<comment type="subcellular location">
    <subcellularLocation>
        <location evidence="1">Membrane</location>
        <topology evidence="1">Multi-pass membrane protein</topology>
    </subcellularLocation>
</comment>
<evidence type="ECO:0000256" key="5">
    <source>
        <dbReference type="SAM" id="Phobius"/>
    </source>
</evidence>
<reference evidence="6" key="1">
    <citation type="journal article" date="2020" name="bioRxiv">
        <title>Hybrid origin of Populus tomentosa Carr. identified through genome sequencing and phylogenomic analysis.</title>
        <authorList>
            <person name="An X."/>
            <person name="Gao K."/>
            <person name="Chen Z."/>
            <person name="Li J."/>
            <person name="Yang X."/>
            <person name="Yang X."/>
            <person name="Zhou J."/>
            <person name="Guo T."/>
            <person name="Zhao T."/>
            <person name="Huang S."/>
            <person name="Miao D."/>
            <person name="Khan W.U."/>
            <person name="Rao P."/>
            <person name="Ye M."/>
            <person name="Lei B."/>
            <person name="Liao W."/>
            <person name="Wang J."/>
            <person name="Ji L."/>
            <person name="Li Y."/>
            <person name="Guo B."/>
            <person name="Mustafa N.S."/>
            <person name="Li S."/>
            <person name="Yun Q."/>
            <person name="Keller S.R."/>
            <person name="Mao J."/>
            <person name="Zhang R."/>
            <person name="Strauss S.H."/>
        </authorList>
    </citation>
    <scope>NUCLEOTIDE SEQUENCE</scope>
    <source>
        <strain evidence="6">GM15</strain>
        <tissue evidence="6">Leaf</tissue>
    </source>
</reference>
<accession>A0A8X7YBZ4</accession>
<dbReference type="AlphaFoldDB" id="A0A8X7YBZ4"/>
<dbReference type="PIRSF" id="PIRSF005799">
    <property type="entry name" value="UDP-gal_transpt"/>
    <property type="match status" value="1"/>
</dbReference>
<gene>
    <name evidence="6" type="ORF">POTOM_053397</name>
</gene>
<sequence>MKNGTLECSVCHSKLVSPNSRTYSKAYDRHKIRVSSKQRALNVLLVVGDCVLVGLQPILVYMSKVDGKFNFSPLSVNFLIEAAKVLFAIVMLLFQARHQKVGEKPLLSISTFVQAARNNVLLAVPAFLYAINNYLKFIMQLYFNPATVKMLSNLKVLVIAVLLKFIMRRRFSIIQWEALALLLIGISVNQLRSLPEGTSAMGLPVATGAYIYTLIFVTVPSMASVFNEYAMKSQYDTSIYLQNVFLYGYGAIFNFLAILVTVVVKGMEEIYYLNLILRGNTILKKYSSTVATIFTGIASAALFGHTLTINFMLGISIVFISMHQFFSPLAKVKDEQQNGITELRDVPEKLKSKDSFLDLAAAAHVETTRHAGEDERRPLLPT</sequence>
<feature type="transmembrane region" description="Helical" evidence="5">
    <location>
        <begin position="293"/>
        <end position="320"/>
    </location>
</feature>
<dbReference type="EMBL" id="JAAWWB010000033">
    <property type="protein sequence ID" value="KAG6742525.1"/>
    <property type="molecule type" value="Genomic_DNA"/>
</dbReference>
<protein>
    <recommendedName>
        <fullName evidence="8">Nucleotide-sugar transporter family protein</fullName>
    </recommendedName>
</protein>
<dbReference type="Pfam" id="PF04142">
    <property type="entry name" value="Nuc_sug_transp"/>
    <property type="match status" value="1"/>
</dbReference>
<evidence type="ECO:0008006" key="8">
    <source>
        <dbReference type="Google" id="ProtNLM"/>
    </source>
</evidence>
<dbReference type="GO" id="GO:0015165">
    <property type="term" value="F:pyrimidine nucleotide-sugar transmembrane transporter activity"/>
    <property type="evidence" value="ECO:0007669"/>
    <property type="project" value="InterPro"/>
</dbReference>
<evidence type="ECO:0000256" key="4">
    <source>
        <dbReference type="ARBA" id="ARBA00023136"/>
    </source>
</evidence>
<feature type="transmembrane region" description="Helical" evidence="5">
    <location>
        <begin position="74"/>
        <end position="94"/>
    </location>
</feature>
<keyword evidence="7" id="KW-1185">Reference proteome</keyword>